<sequence length="68" mass="7672">MTREGLMDAVHTIFKDYQGSLTLPGVLIDISETDHLPIEAMRMLQATLVDGKGKWEYIGDTISFEQED</sequence>
<dbReference type="EMBL" id="BARS01033355">
    <property type="protein sequence ID" value="GAG25023.1"/>
    <property type="molecule type" value="Genomic_DNA"/>
</dbReference>
<dbReference type="AlphaFoldDB" id="X0WKK8"/>
<comment type="caution">
    <text evidence="1">The sequence shown here is derived from an EMBL/GenBank/DDBJ whole genome shotgun (WGS) entry which is preliminary data.</text>
</comment>
<proteinExistence type="predicted"/>
<gene>
    <name evidence="1" type="ORF">S01H1_51671</name>
</gene>
<protein>
    <submittedName>
        <fullName evidence="1">Uncharacterized protein</fullName>
    </submittedName>
</protein>
<accession>X0WKK8</accession>
<organism evidence="1">
    <name type="scientific">marine sediment metagenome</name>
    <dbReference type="NCBI Taxonomy" id="412755"/>
    <lineage>
        <taxon>unclassified sequences</taxon>
        <taxon>metagenomes</taxon>
        <taxon>ecological metagenomes</taxon>
    </lineage>
</organism>
<reference evidence="1" key="1">
    <citation type="journal article" date="2014" name="Front. Microbiol.">
        <title>High frequency of phylogenetically diverse reductive dehalogenase-homologous genes in deep subseafloor sedimentary metagenomes.</title>
        <authorList>
            <person name="Kawai M."/>
            <person name="Futagami T."/>
            <person name="Toyoda A."/>
            <person name="Takaki Y."/>
            <person name="Nishi S."/>
            <person name="Hori S."/>
            <person name="Arai W."/>
            <person name="Tsubouchi T."/>
            <person name="Morono Y."/>
            <person name="Uchiyama I."/>
            <person name="Ito T."/>
            <person name="Fujiyama A."/>
            <person name="Inagaki F."/>
            <person name="Takami H."/>
        </authorList>
    </citation>
    <scope>NUCLEOTIDE SEQUENCE</scope>
    <source>
        <strain evidence="1">Expedition CK06-06</strain>
    </source>
</reference>
<name>X0WKK8_9ZZZZ</name>
<evidence type="ECO:0000313" key="1">
    <source>
        <dbReference type="EMBL" id="GAG25023.1"/>
    </source>
</evidence>